<dbReference type="GO" id="GO:0006508">
    <property type="term" value="P:proteolysis"/>
    <property type="evidence" value="ECO:0007669"/>
    <property type="project" value="UniProtKB-KW"/>
</dbReference>
<keyword evidence="12" id="KW-1185">Reference proteome</keyword>
<evidence type="ECO:0000256" key="3">
    <source>
        <dbReference type="ARBA" id="ARBA00009490"/>
    </source>
</evidence>
<comment type="subcellular location">
    <subcellularLocation>
        <location evidence="2">Secreted</location>
    </subcellularLocation>
</comment>
<evidence type="ECO:0000256" key="7">
    <source>
        <dbReference type="ARBA" id="ARBA00022737"/>
    </source>
</evidence>
<feature type="domain" description="Peptidase metallopeptidase" evidence="10">
    <location>
        <begin position="68"/>
        <end position="241"/>
    </location>
</feature>
<dbReference type="Gene3D" id="3.40.390.10">
    <property type="entry name" value="Collagenase (Catalytic Domain)"/>
    <property type="match status" value="1"/>
</dbReference>
<dbReference type="EMBL" id="BPQO01000017">
    <property type="protein sequence ID" value="GJD90274.1"/>
    <property type="molecule type" value="Genomic_DNA"/>
</dbReference>
<accession>A0AAV4ZP29</accession>
<keyword evidence="9" id="KW-0862">Zinc</keyword>
<dbReference type="InterPro" id="IPR001818">
    <property type="entry name" value="Pept_M10_metallopeptidase"/>
</dbReference>
<dbReference type="PANTHER" id="PTHR38340:SF1">
    <property type="entry name" value="S-LAYER PROTEIN"/>
    <property type="match status" value="1"/>
</dbReference>
<reference evidence="11" key="2">
    <citation type="submission" date="2021-08" db="EMBL/GenBank/DDBJ databases">
        <authorList>
            <person name="Tani A."/>
            <person name="Ola A."/>
            <person name="Ogura Y."/>
            <person name="Katsura K."/>
            <person name="Hayashi T."/>
        </authorList>
    </citation>
    <scope>NUCLEOTIDE SEQUENCE</scope>
    <source>
        <strain evidence="11">DSM 16372</strain>
    </source>
</reference>
<dbReference type="SMART" id="SM00235">
    <property type="entry name" value="ZnMc"/>
    <property type="match status" value="1"/>
</dbReference>
<keyword evidence="5" id="KW-0645">Protease</keyword>
<dbReference type="Gene3D" id="2.150.10.10">
    <property type="entry name" value="Serralysin-like metalloprotease, C-terminal"/>
    <property type="match status" value="3"/>
</dbReference>
<name>A0AAV4ZP29_9HYPH</name>
<dbReference type="GO" id="GO:0005509">
    <property type="term" value="F:calcium ion binding"/>
    <property type="evidence" value="ECO:0007669"/>
    <property type="project" value="InterPro"/>
</dbReference>
<evidence type="ECO:0000313" key="12">
    <source>
        <dbReference type="Proteomes" id="UP001055247"/>
    </source>
</evidence>
<evidence type="ECO:0000256" key="5">
    <source>
        <dbReference type="ARBA" id="ARBA00022670"/>
    </source>
</evidence>
<dbReference type="InterPro" id="IPR011049">
    <property type="entry name" value="Serralysin-like_metalloprot_C"/>
</dbReference>
<keyword evidence="4" id="KW-0964">Secreted</keyword>
<keyword evidence="7" id="KW-0677">Repeat</keyword>
<evidence type="ECO:0000256" key="9">
    <source>
        <dbReference type="ARBA" id="ARBA00022833"/>
    </source>
</evidence>
<evidence type="ECO:0000256" key="2">
    <source>
        <dbReference type="ARBA" id="ARBA00004613"/>
    </source>
</evidence>
<dbReference type="InterPro" id="IPR024079">
    <property type="entry name" value="MetalloPept_cat_dom_sf"/>
</dbReference>
<evidence type="ECO:0000259" key="10">
    <source>
        <dbReference type="SMART" id="SM00235"/>
    </source>
</evidence>
<dbReference type="Pfam" id="PF00413">
    <property type="entry name" value="Peptidase_M10"/>
    <property type="match status" value="1"/>
</dbReference>
<evidence type="ECO:0000313" key="11">
    <source>
        <dbReference type="EMBL" id="GJD90274.1"/>
    </source>
</evidence>
<dbReference type="RefSeq" id="WP_238230578.1">
    <property type="nucleotide sequence ID" value="NZ_BPQO01000017.1"/>
</dbReference>
<evidence type="ECO:0000256" key="6">
    <source>
        <dbReference type="ARBA" id="ARBA00022723"/>
    </source>
</evidence>
<dbReference type="InterPro" id="IPR050557">
    <property type="entry name" value="RTX_toxin/Mannuronan_C5-epim"/>
</dbReference>
<dbReference type="AlphaFoldDB" id="A0AAV4ZP29"/>
<dbReference type="PRINTS" id="PR00313">
    <property type="entry name" value="CABNDNGRPT"/>
</dbReference>
<comment type="cofactor">
    <cofactor evidence="1">
        <name>Ca(2+)</name>
        <dbReference type="ChEBI" id="CHEBI:29108"/>
    </cofactor>
</comment>
<proteinExistence type="inferred from homology"/>
<reference evidence="11" key="1">
    <citation type="journal article" date="2016" name="Front. Microbiol.">
        <title>Genome Sequence of the Piezophilic, Mesophilic Sulfate-Reducing Bacterium Desulfovibrio indicus J2T.</title>
        <authorList>
            <person name="Cao J."/>
            <person name="Maignien L."/>
            <person name="Shao Z."/>
            <person name="Alain K."/>
            <person name="Jebbar M."/>
        </authorList>
    </citation>
    <scope>NUCLEOTIDE SEQUENCE</scope>
    <source>
        <strain evidence="11">DSM 16372</strain>
    </source>
</reference>
<protein>
    <recommendedName>
        <fullName evidence="10">Peptidase metallopeptidase domain-containing protein</fullName>
    </recommendedName>
</protein>
<dbReference type="InterPro" id="IPR006026">
    <property type="entry name" value="Peptidase_Metallo"/>
</dbReference>
<keyword evidence="8" id="KW-0378">Hydrolase</keyword>
<dbReference type="InterPro" id="IPR013858">
    <property type="entry name" value="Peptidase_M10B_C"/>
</dbReference>
<dbReference type="Pfam" id="PF00353">
    <property type="entry name" value="HemolysinCabind"/>
    <property type="match status" value="3"/>
</dbReference>
<dbReference type="GO" id="GO:0005615">
    <property type="term" value="C:extracellular space"/>
    <property type="evidence" value="ECO:0007669"/>
    <property type="project" value="InterPro"/>
</dbReference>
<dbReference type="Pfam" id="PF08548">
    <property type="entry name" value="Peptidase_M10_C"/>
    <property type="match status" value="1"/>
</dbReference>
<evidence type="ECO:0000256" key="1">
    <source>
        <dbReference type="ARBA" id="ARBA00001913"/>
    </source>
</evidence>
<dbReference type="InterPro" id="IPR001343">
    <property type="entry name" value="Hemolysn_Ca-bd"/>
</dbReference>
<evidence type="ECO:0000256" key="4">
    <source>
        <dbReference type="ARBA" id="ARBA00022525"/>
    </source>
</evidence>
<evidence type="ECO:0000256" key="8">
    <source>
        <dbReference type="ARBA" id="ARBA00022801"/>
    </source>
</evidence>
<dbReference type="PROSITE" id="PS00330">
    <property type="entry name" value="HEMOLYSIN_CALCIUM"/>
    <property type="match status" value="1"/>
</dbReference>
<comment type="similarity">
    <text evidence="3">Belongs to the peptidase M10B family.</text>
</comment>
<organism evidence="11 12">
    <name type="scientific">Methylobacterium hispanicum</name>
    <dbReference type="NCBI Taxonomy" id="270350"/>
    <lineage>
        <taxon>Bacteria</taxon>
        <taxon>Pseudomonadati</taxon>
        <taxon>Pseudomonadota</taxon>
        <taxon>Alphaproteobacteria</taxon>
        <taxon>Hyphomicrobiales</taxon>
        <taxon>Methylobacteriaceae</taxon>
        <taxon>Methylobacterium</taxon>
    </lineage>
</organism>
<dbReference type="Proteomes" id="UP001055247">
    <property type="component" value="Unassembled WGS sequence"/>
</dbReference>
<keyword evidence="6" id="KW-0479">Metal-binding</keyword>
<dbReference type="InterPro" id="IPR018511">
    <property type="entry name" value="Hemolysin-typ_Ca-bd_CS"/>
</dbReference>
<gene>
    <name evidence="11" type="ORF">BHAOGJBA_3812</name>
</gene>
<dbReference type="GO" id="GO:0004222">
    <property type="term" value="F:metalloendopeptidase activity"/>
    <property type="evidence" value="ECO:0007669"/>
    <property type="project" value="InterPro"/>
</dbReference>
<dbReference type="GO" id="GO:0031012">
    <property type="term" value="C:extracellular matrix"/>
    <property type="evidence" value="ECO:0007669"/>
    <property type="project" value="InterPro"/>
</dbReference>
<comment type="caution">
    <text evidence="11">The sequence shown here is derived from an EMBL/GenBank/DDBJ whole genome shotgun (WGS) entry which is preliminary data.</text>
</comment>
<dbReference type="PANTHER" id="PTHR38340">
    <property type="entry name" value="S-LAYER PROTEIN"/>
    <property type="match status" value="1"/>
</dbReference>
<sequence>MVAQVLPALSADALREIVFISGFNADGTVAATAGATYNATDRSYNATESGVFKWGGGFPTAGGDLSGPNKTAGTPGGTLRYAFDGSFSAAEKATYLAGMQVWQNVANVQFAEASGTAAADFTFRRNTDTKAFFTAADAYAVPIGSSLIPQRVGPYISVDMRPGIGFGNWANDYSDGGNAFNTAVHEIGHLLGLDHGGPYNEGEGTGGAGASAAQFTVYDQAPYSIMSYVAPNDVNARLYGSYPLRANYGLAADGTSPNQAVTPQSLDILAIQRIYGAATVGTLTQAQTFGFNTTIADATKTFFDFSINTRPVVTLYSSASGNTLDLSGFAQNAVVDLTPGSFSSAGGLTNNIGIAYGTQVGRAIGGSGADRIAGGEAAEILQGGLGTDTLAGGGGADVLYGNQGDDLIYGNQGADVLYGGQGNDSVIGGQDADVAFGNLGNDVVYGNLGADIVYGNQGADTLYGGQGNDTLYGGQGDDVLFGNAGDDVLVGNLGADRFVFGANSGRDLILGFDGSQGDRLSLSGQTYTLGSAAGGNALLLLSGGGSVELAGISVAQFGSGYLA</sequence>
<dbReference type="SUPFAM" id="SSF51120">
    <property type="entry name" value="beta-Roll"/>
    <property type="match status" value="2"/>
</dbReference>
<dbReference type="GO" id="GO:0008270">
    <property type="term" value="F:zinc ion binding"/>
    <property type="evidence" value="ECO:0007669"/>
    <property type="project" value="InterPro"/>
</dbReference>
<dbReference type="SUPFAM" id="SSF55486">
    <property type="entry name" value="Metalloproteases ('zincins'), catalytic domain"/>
    <property type="match status" value="1"/>
</dbReference>